<comment type="caution">
    <text evidence="1">The sequence shown here is derived from an EMBL/GenBank/DDBJ whole genome shotgun (WGS) entry which is preliminary data.</text>
</comment>
<dbReference type="Proteomes" id="UP000268857">
    <property type="component" value="Unassembled WGS sequence"/>
</dbReference>
<evidence type="ECO:0000313" key="2">
    <source>
        <dbReference type="Proteomes" id="UP000268857"/>
    </source>
</evidence>
<evidence type="ECO:0000313" key="1">
    <source>
        <dbReference type="EMBL" id="RUR86033.1"/>
    </source>
</evidence>
<keyword evidence="2" id="KW-1185">Reference proteome</keyword>
<sequence length="82" mass="9205">MVLLNLCSVEQNEKSKMQIIEYSVITKSACRAFVDGEAEIWNLTLPVLELPKGLPFGPNAIDECTKYDRSHLPKMRSPIVPS</sequence>
<accession>A0A3S1A2F5</accession>
<name>A0A3S1A2F5_CHLFR</name>
<gene>
    <name evidence="1" type="ORF">PCC6912_08580</name>
</gene>
<organism evidence="1 2">
    <name type="scientific">Chlorogloeopsis fritschii PCC 6912</name>
    <dbReference type="NCBI Taxonomy" id="211165"/>
    <lineage>
        <taxon>Bacteria</taxon>
        <taxon>Bacillati</taxon>
        <taxon>Cyanobacteriota</taxon>
        <taxon>Cyanophyceae</taxon>
        <taxon>Nostocales</taxon>
        <taxon>Chlorogloeopsidaceae</taxon>
        <taxon>Chlorogloeopsis</taxon>
    </lineage>
</organism>
<dbReference type="OrthoDB" id="9806213at2"/>
<protein>
    <submittedName>
        <fullName evidence="1">Uncharacterized protein</fullName>
    </submittedName>
</protein>
<reference evidence="1 2" key="1">
    <citation type="journal article" date="2019" name="Genome Biol. Evol.">
        <title>Day and night: Metabolic profiles and evolutionary relationships of six axenic non-marine cyanobacteria.</title>
        <authorList>
            <person name="Will S.E."/>
            <person name="Henke P."/>
            <person name="Boedeker C."/>
            <person name="Huang S."/>
            <person name="Brinkmann H."/>
            <person name="Rohde M."/>
            <person name="Jarek M."/>
            <person name="Friedl T."/>
            <person name="Seufert S."/>
            <person name="Schumacher M."/>
            <person name="Overmann J."/>
            <person name="Neumann-Schaal M."/>
            <person name="Petersen J."/>
        </authorList>
    </citation>
    <scope>NUCLEOTIDE SEQUENCE [LARGE SCALE GENOMIC DNA]</scope>
    <source>
        <strain evidence="1 2">PCC 6912</strain>
    </source>
</reference>
<proteinExistence type="predicted"/>
<dbReference type="EMBL" id="RSCJ01000002">
    <property type="protein sequence ID" value="RUR86033.1"/>
    <property type="molecule type" value="Genomic_DNA"/>
</dbReference>
<dbReference type="AlphaFoldDB" id="A0A3S1A2F5"/>